<accession>A0ABQ0DIE9</accession>
<keyword evidence="3" id="KW-1185">Reference proteome</keyword>
<evidence type="ECO:0000256" key="1">
    <source>
        <dbReference type="SAM" id="MobiDB-lite"/>
    </source>
</evidence>
<name>A0ABQ0DIE9_9EUKA</name>
<proteinExistence type="predicted"/>
<feature type="compositionally biased region" description="Basic and acidic residues" evidence="1">
    <location>
        <begin position="11"/>
        <end position="21"/>
    </location>
</feature>
<dbReference type="Proteomes" id="UP001628156">
    <property type="component" value="Unassembled WGS sequence"/>
</dbReference>
<reference evidence="2 3" key="1">
    <citation type="journal article" date="2019" name="PLoS Negl. Trop. Dis.">
        <title>Whole genome sequencing of Entamoeba nuttalli reveals mammalian host-related molecular signatures and a novel octapeptide-repeat surface protein.</title>
        <authorList>
            <person name="Tanaka M."/>
            <person name="Makiuchi T."/>
            <person name="Komiyama T."/>
            <person name="Shiina T."/>
            <person name="Osaki K."/>
            <person name="Tachibana H."/>
        </authorList>
    </citation>
    <scope>NUCLEOTIDE SEQUENCE [LARGE SCALE GENOMIC DNA]</scope>
    <source>
        <strain evidence="2 3">P19-061405</strain>
    </source>
</reference>
<comment type="caution">
    <text evidence="2">The sequence shown here is derived from an EMBL/GenBank/DDBJ whole genome shotgun (WGS) entry which is preliminary data.</text>
</comment>
<protein>
    <recommendedName>
        <fullName evidence="4">TLDc domain-containing protein</fullName>
    </recommendedName>
</protein>
<evidence type="ECO:0008006" key="4">
    <source>
        <dbReference type="Google" id="ProtNLM"/>
    </source>
</evidence>
<organism evidence="2 3">
    <name type="scientific">Entamoeba nuttalli</name>
    <dbReference type="NCBI Taxonomy" id="412467"/>
    <lineage>
        <taxon>Eukaryota</taxon>
        <taxon>Amoebozoa</taxon>
        <taxon>Evosea</taxon>
        <taxon>Archamoebae</taxon>
        <taxon>Mastigamoebida</taxon>
        <taxon>Entamoebidae</taxon>
        <taxon>Entamoeba</taxon>
    </lineage>
</organism>
<evidence type="ECO:0000313" key="2">
    <source>
        <dbReference type="EMBL" id="GAB1222634.1"/>
    </source>
</evidence>
<dbReference type="EMBL" id="BAAFRS010000120">
    <property type="protein sequence ID" value="GAB1222634.1"/>
    <property type="molecule type" value="Genomic_DNA"/>
</dbReference>
<feature type="region of interest" description="Disordered" evidence="1">
    <location>
        <begin position="1"/>
        <end position="21"/>
    </location>
</feature>
<evidence type="ECO:0000313" key="3">
    <source>
        <dbReference type="Proteomes" id="UP001628156"/>
    </source>
</evidence>
<sequence length="223" mass="26734">MGILFSKKTKEHKETEEEKEERIKKEEHCGIGKLFKEKELMECIETMKKTLEEWSGYSKATIIFDSDEMEYKELGDKVKGRSHLYFINISNDGTVFGYYCNECIKKIDQTIIFQTNTNFIFRLVNPKDLNDSPRRWYFDLRPEHEDYVDCIKIYENDEHTVYEVNFCGFKIAKKGTNLSYYDHIEECHSPKGIDNDRINYYKDEWTKSNEHFDTERVIVVEMQ</sequence>
<gene>
    <name evidence="2" type="ORF">ENUP19_0120G0004</name>
</gene>